<keyword evidence="1" id="KW-0472">Membrane</keyword>
<evidence type="ECO:0000313" key="2">
    <source>
        <dbReference type="EMBL" id="PYY28335.1"/>
    </source>
</evidence>
<keyword evidence="1" id="KW-1133">Transmembrane helix</keyword>
<dbReference type="AlphaFoldDB" id="A0A2W0CJ46"/>
<reference evidence="2 3" key="1">
    <citation type="submission" date="2018-01" db="EMBL/GenBank/DDBJ databases">
        <title>Genome sequence of the PGP bacterium Paenibacillus illinoisensis E3.</title>
        <authorList>
            <person name="Rolli E."/>
            <person name="Marasco R."/>
            <person name="Bessem C."/>
            <person name="Michoud G."/>
            <person name="Gaiarsa S."/>
            <person name="Borin S."/>
            <person name="Daffonchio D."/>
        </authorList>
    </citation>
    <scope>NUCLEOTIDE SEQUENCE [LARGE SCALE GENOMIC DNA]</scope>
    <source>
        <strain evidence="2 3">E3</strain>
    </source>
</reference>
<comment type="caution">
    <text evidence="2">The sequence shown here is derived from an EMBL/GenBank/DDBJ whole genome shotgun (WGS) entry which is preliminary data.</text>
</comment>
<accession>A0A2W0CJ46</accession>
<evidence type="ECO:0000256" key="1">
    <source>
        <dbReference type="SAM" id="Phobius"/>
    </source>
</evidence>
<gene>
    <name evidence="2" type="ORF">PIL02S_03486</name>
</gene>
<proteinExistence type="predicted"/>
<evidence type="ECO:0000313" key="3">
    <source>
        <dbReference type="Proteomes" id="UP000247459"/>
    </source>
</evidence>
<feature type="transmembrane region" description="Helical" evidence="1">
    <location>
        <begin position="33"/>
        <end position="49"/>
    </location>
</feature>
<sequence length="52" mass="5811">MNKHKREGIERFVLTGVLSTIALSINTTWASTLLLVVAAYSLISGIVYFKRK</sequence>
<protein>
    <submittedName>
        <fullName evidence="2">Uncharacterized protein</fullName>
    </submittedName>
</protein>
<dbReference type="Proteomes" id="UP000247459">
    <property type="component" value="Unassembled WGS sequence"/>
</dbReference>
<organism evidence="2 3">
    <name type="scientific">Paenibacillus illinoisensis</name>
    <dbReference type="NCBI Taxonomy" id="59845"/>
    <lineage>
        <taxon>Bacteria</taxon>
        <taxon>Bacillati</taxon>
        <taxon>Bacillota</taxon>
        <taxon>Bacilli</taxon>
        <taxon>Bacillales</taxon>
        <taxon>Paenibacillaceae</taxon>
        <taxon>Paenibacillus</taxon>
    </lineage>
</organism>
<keyword evidence="1" id="KW-0812">Transmembrane</keyword>
<dbReference type="EMBL" id="PRLG01000020">
    <property type="protein sequence ID" value="PYY28335.1"/>
    <property type="molecule type" value="Genomic_DNA"/>
</dbReference>
<name>A0A2W0CJ46_9BACL</name>
<dbReference type="RefSeq" id="WP_181429849.1">
    <property type="nucleotide sequence ID" value="NZ_PRLG01000020.1"/>
</dbReference>